<name>A0AAD3XSS5_NEPGR</name>
<dbReference type="InterPro" id="IPR002885">
    <property type="entry name" value="PPR_rpt"/>
</dbReference>
<dbReference type="Proteomes" id="UP001279734">
    <property type="component" value="Unassembled WGS sequence"/>
</dbReference>
<feature type="repeat" description="PPR" evidence="3">
    <location>
        <begin position="154"/>
        <end position="188"/>
    </location>
</feature>
<comment type="caution">
    <text evidence="4">The sequence shown here is derived from an EMBL/GenBank/DDBJ whole genome shotgun (WGS) entry which is preliminary data.</text>
</comment>
<dbReference type="AlphaFoldDB" id="A0AAD3XSS5"/>
<feature type="repeat" description="PPR" evidence="3">
    <location>
        <begin position="433"/>
        <end position="467"/>
    </location>
</feature>
<comment type="similarity">
    <text evidence="1">Belongs to the PPR family. P subfamily.</text>
</comment>
<sequence length="658" mass="73104">MKQSLSQSASLISRALISASNNSRLTGTSAWTLSLEQTLHRLGCRDWLTPSLVAGVIDPHLLHRPSLSLGFFNWASQQPNFCHSSLTYHSILKSLSVSRHFSALEKLLKEAKSRKIPIDPSIYCSLITSQIKDKKFHEAFLMLNEVNSFVGDIGADLCNSLLAGLASDGYFDFARKLFDDMIVRGVSFSTLGFGLFIYKYCKCLGLSDTLGLLDDIRRRVSDINGSIIAILIINGLCQVGRVSDAFSVLEELRNRDCKPDFMAYRIVVEAFRTKGCTAEVQEVLKRKRKLGVAPRASDYREFIFALISEGCICEASELGEVIVAGNFPIDGDILNALVESVSAVNPSSAMFFWRHFVGKRVPTLLTLSTLSRNLCKHGKTDELLEAFQSLSAKDYFKDLKSYNVMILHLCLAGRVREAYGVLGEMRKNGLAPDISSYNIIMEACCREDLLRPAKKLWDEMFVCGVHGNLKTYNLLIKKFSETGQVEEAQALLNHMFEKRVTPDATTYTSLLEGLCHDSKIDAAIQIFHKAIHLDKTLEQTILSPFVLYLCKGGHFLSASKLLSSLGGNADYTEAHVVLLKCLTDAREVHVAIEHMKQVIGFSPSLSQGIYNELLVLLSSSSSPESILQLLAEMPGNQLTPNNGDLTERLLTWIVKQAY</sequence>
<evidence type="ECO:0000256" key="1">
    <source>
        <dbReference type="ARBA" id="ARBA00007626"/>
    </source>
</evidence>
<dbReference type="PANTHER" id="PTHR47939">
    <property type="entry name" value="MEMBRANE-ASSOCIATED SALT-INDUCIBLE PROTEIN-LIKE"/>
    <property type="match status" value="1"/>
</dbReference>
<dbReference type="PROSITE" id="PS51375">
    <property type="entry name" value="PPR"/>
    <property type="match status" value="6"/>
</dbReference>
<proteinExistence type="inferred from homology"/>
<dbReference type="Gene3D" id="1.25.40.10">
    <property type="entry name" value="Tetratricopeptide repeat domain"/>
    <property type="match status" value="4"/>
</dbReference>
<evidence type="ECO:0000256" key="3">
    <source>
        <dbReference type="PROSITE-ProRule" id="PRU00708"/>
    </source>
</evidence>
<feature type="repeat" description="PPR" evidence="3">
    <location>
        <begin position="225"/>
        <end position="259"/>
    </location>
</feature>
<feature type="repeat" description="PPR" evidence="3">
    <location>
        <begin position="398"/>
        <end position="432"/>
    </location>
</feature>
<feature type="repeat" description="PPR" evidence="3">
    <location>
        <begin position="503"/>
        <end position="537"/>
    </location>
</feature>
<dbReference type="InterPro" id="IPR011990">
    <property type="entry name" value="TPR-like_helical_dom_sf"/>
</dbReference>
<dbReference type="InterPro" id="IPR050667">
    <property type="entry name" value="PPR-containing_protein"/>
</dbReference>
<gene>
    <name evidence="4" type="ORF">Nepgr_016887</name>
</gene>
<evidence type="ECO:0000313" key="4">
    <source>
        <dbReference type="EMBL" id="GMH15046.1"/>
    </source>
</evidence>
<evidence type="ECO:0000313" key="5">
    <source>
        <dbReference type="Proteomes" id="UP001279734"/>
    </source>
</evidence>
<reference evidence="4" key="1">
    <citation type="submission" date="2023-05" db="EMBL/GenBank/DDBJ databases">
        <title>Nepenthes gracilis genome sequencing.</title>
        <authorList>
            <person name="Fukushima K."/>
        </authorList>
    </citation>
    <scope>NUCLEOTIDE SEQUENCE</scope>
    <source>
        <strain evidence="4">SING2019-196</strain>
    </source>
</reference>
<dbReference type="EMBL" id="BSYO01000014">
    <property type="protein sequence ID" value="GMH15046.1"/>
    <property type="molecule type" value="Genomic_DNA"/>
</dbReference>
<protein>
    <recommendedName>
        <fullName evidence="6">Pentatricopeptide repeat-containing protein</fullName>
    </recommendedName>
</protein>
<keyword evidence="5" id="KW-1185">Reference proteome</keyword>
<evidence type="ECO:0000256" key="2">
    <source>
        <dbReference type="ARBA" id="ARBA00022737"/>
    </source>
</evidence>
<dbReference type="NCBIfam" id="TIGR00756">
    <property type="entry name" value="PPR"/>
    <property type="match status" value="6"/>
</dbReference>
<accession>A0AAD3XSS5</accession>
<dbReference type="Pfam" id="PF13041">
    <property type="entry name" value="PPR_2"/>
    <property type="match status" value="3"/>
</dbReference>
<dbReference type="PANTHER" id="PTHR47939:SF13">
    <property type="entry name" value="OS03G0201400 PROTEIN"/>
    <property type="match status" value="1"/>
</dbReference>
<organism evidence="4 5">
    <name type="scientific">Nepenthes gracilis</name>
    <name type="common">Slender pitcher plant</name>
    <dbReference type="NCBI Taxonomy" id="150966"/>
    <lineage>
        <taxon>Eukaryota</taxon>
        <taxon>Viridiplantae</taxon>
        <taxon>Streptophyta</taxon>
        <taxon>Embryophyta</taxon>
        <taxon>Tracheophyta</taxon>
        <taxon>Spermatophyta</taxon>
        <taxon>Magnoliopsida</taxon>
        <taxon>eudicotyledons</taxon>
        <taxon>Gunneridae</taxon>
        <taxon>Pentapetalae</taxon>
        <taxon>Caryophyllales</taxon>
        <taxon>Nepenthaceae</taxon>
        <taxon>Nepenthes</taxon>
    </lineage>
</organism>
<feature type="repeat" description="PPR" evidence="3">
    <location>
        <begin position="468"/>
        <end position="502"/>
    </location>
</feature>
<keyword evidence="2" id="KW-0677">Repeat</keyword>
<evidence type="ECO:0008006" key="6">
    <source>
        <dbReference type="Google" id="ProtNLM"/>
    </source>
</evidence>
<dbReference type="Pfam" id="PF01535">
    <property type="entry name" value="PPR"/>
    <property type="match status" value="1"/>
</dbReference>